<dbReference type="EMBL" id="BX548175">
    <property type="protein sequence ID" value="CAE21156.1"/>
    <property type="molecule type" value="Genomic_DNA"/>
</dbReference>
<gene>
    <name evidence="2" type="ordered locus">PMT_0981</name>
</gene>
<evidence type="ECO:0000256" key="1">
    <source>
        <dbReference type="SAM" id="SignalP"/>
    </source>
</evidence>
<protein>
    <submittedName>
        <fullName evidence="2">Possible Pectate lyase</fullName>
    </submittedName>
</protein>
<dbReference type="PROSITE" id="PS51257">
    <property type="entry name" value="PROKAR_LIPOPROTEIN"/>
    <property type="match status" value="1"/>
</dbReference>
<reference evidence="2 3" key="1">
    <citation type="journal article" date="2003" name="Nature">
        <title>Genome divergence in two Prochlorococcus ecotypes reflects oceanic niche differentiation.</title>
        <authorList>
            <person name="Rocap G."/>
            <person name="Larimer F.W."/>
            <person name="Lamerdin J.E."/>
            <person name="Malfatti S."/>
            <person name="Chain P."/>
            <person name="Ahlgren N.A."/>
            <person name="Arellano A."/>
            <person name="Coleman M."/>
            <person name="Hauser L."/>
            <person name="Hess W.R."/>
            <person name="Johnson Z.I."/>
            <person name="Land M.L."/>
            <person name="Lindell D."/>
            <person name="Post A.F."/>
            <person name="Regala W."/>
            <person name="Shah M."/>
            <person name="Shaw S.L."/>
            <person name="Steglich C."/>
            <person name="Sullivan M.B."/>
            <person name="Ting C.S."/>
            <person name="Tolonen A."/>
            <person name="Webb E.A."/>
            <person name="Zinser E.R."/>
            <person name="Chisholm S.W."/>
        </authorList>
    </citation>
    <scope>NUCLEOTIDE SEQUENCE [LARGE SCALE GENOMIC DNA]</scope>
    <source>
        <strain evidence="3">MIT 9313</strain>
    </source>
</reference>
<name>Q7TUX6_PROMM</name>
<keyword evidence="3" id="KW-1185">Reference proteome</keyword>
<evidence type="ECO:0000313" key="2">
    <source>
        <dbReference type="EMBL" id="CAE21156.1"/>
    </source>
</evidence>
<dbReference type="AlphaFoldDB" id="Q7TUX6"/>
<dbReference type="Proteomes" id="UP000001423">
    <property type="component" value="Chromosome"/>
</dbReference>
<dbReference type="eggNOG" id="ENOG502ZFBQ">
    <property type="taxonomic scope" value="Bacteria"/>
</dbReference>
<keyword evidence="1" id="KW-0732">Signal</keyword>
<dbReference type="OrthoDB" id="9934109at2"/>
<dbReference type="KEGG" id="pmt:PMT_0981"/>
<proteinExistence type="predicted"/>
<evidence type="ECO:0000313" key="3">
    <source>
        <dbReference type="Proteomes" id="UP000001423"/>
    </source>
</evidence>
<accession>Q7TUX6</accession>
<feature type="chain" id="PRO_5004291889" evidence="1">
    <location>
        <begin position="20"/>
        <end position="158"/>
    </location>
</feature>
<feature type="signal peptide" evidence="1">
    <location>
        <begin position="1"/>
        <end position="19"/>
    </location>
</feature>
<organism evidence="2 3">
    <name type="scientific">Prochlorococcus marinus (strain MIT 9313)</name>
    <dbReference type="NCBI Taxonomy" id="74547"/>
    <lineage>
        <taxon>Bacteria</taxon>
        <taxon>Bacillati</taxon>
        <taxon>Cyanobacteriota</taxon>
        <taxon>Cyanophyceae</taxon>
        <taxon>Synechococcales</taxon>
        <taxon>Prochlorococcaceae</taxon>
        <taxon>Prochlorococcus</taxon>
    </lineage>
</organism>
<dbReference type="HOGENOM" id="CLU_1667839_0_0_3"/>
<keyword evidence="2" id="KW-0456">Lyase</keyword>
<dbReference type="GO" id="GO:0016829">
    <property type="term" value="F:lyase activity"/>
    <property type="evidence" value="ECO:0007669"/>
    <property type="project" value="UniProtKB-KW"/>
</dbReference>
<dbReference type="RefSeq" id="WP_011130354.1">
    <property type="nucleotide sequence ID" value="NC_005071.1"/>
</dbReference>
<sequence>MKLLTSIVATMLLSGCNSAPVLQHLECSNTLSREAYVFDRNTGQLYTYSRERDTYWQKPDHRFSIKTTGRIDNKSLVIETRVGEWKGDIGDRNRIWRAISPRVGNDLFIDLNTLMTSRKSYNNMGRDMETVYGRCRWTPLKTESVEVTTVKTVARPNS</sequence>